<dbReference type="AlphaFoldDB" id="A0A8X6L7T6"/>
<dbReference type="OrthoDB" id="6407690at2759"/>
<dbReference type="Proteomes" id="UP000887116">
    <property type="component" value="Unassembled WGS sequence"/>
</dbReference>
<reference evidence="1" key="1">
    <citation type="submission" date="2020-07" db="EMBL/GenBank/DDBJ databases">
        <title>Multicomponent nature underlies the extraordinary mechanical properties of spider dragline silk.</title>
        <authorList>
            <person name="Kono N."/>
            <person name="Nakamura H."/>
            <person name="Mori M."/>
            <person name="Yoshida Y."/>
            <person name="Ohtoshi R."/>
            <person name="Malay A.D."/>
            <person name="Moran D.A.P."/>
            <person name="Tomita M."/>
            <person name="Numata K."/>
            <person name="Arakawa K."/>
        </authorList>
    </citation>
    <scope>NUCLEOTIDE SEQUENCE</scope>
</reference>
<protein>
    <submittedName>
        <fullName evidence="1">Uncharacterized protein</fullName>
    </submittedName>
</protein>
<evidence type="ECO:0000313" key="1">
    <source>
        <dbReference type="EMBL" id="GFQ98676.1"/>
    </source>
</evidence>
<gene>
    <name evidence="1" type="ORF">TNCT_272201</name>
</gene>
<dbReference type="EMBL" id="BMAO01024915">
    <property type="protein sequence ID" value="GFQ98676.1"/>
    <property type="molecule type" value="Genomic_DNA"/>
</dbReference>
<keyword evidence="2" id="KW-1185">Reference proteome</keyword>
<comment type="caution">
    <text evidence="1">The sequence shown here is derived from an EMBL/GenBank/DDBJ whole genome shotgun (WGS) entry which is preliminary data.</text>
</comment>
<name>A0A8X6L7T6_TRICU</name>
<organism evidence="1 2">
    <name type="scientific">Trichonephila clavata</name>
    <name type="common">Joro spider</name>
    <name type="synonym">Nephila clavata</name>
    <dbReference type="NCBI Taxonomy" id="2740835"/>
    <lineage>
        <taxon>Eukaryota</taxon>
        <taxon>Metazoa</taxon>
        <taxon>Ecdysozoa</taxon>
        <taxon>Arthropoda</taxon>
        <taxon>Chelicerata</taxon>
        <taxon>Arachnida</taxon>
        <taxon>Araneae</taxon>
        <taxon>Araneomorphae</taxon>
        <taxon>Entelegynae</taxon>
        <taxon>Araneoidea</taxon>
        <taxon>Nephilidae</taxon>
        <taxon>Trichonephila</taxon>
    </lineage>
</organism>
<proteinExistence type="predicted"/>
<sequence length="105" mass="12273">MANGLTEMFSLKKLIRERISNSVIPTRLLEKFIDILEPLSNEIESWKRDMLDFGIHQQLDKCLTSSGTIDRIETAKKFVRSEDQNVLQHFVLACYFWLTADVIRL</sequence>
<accession>A0A8X6L7T6</accession>
<evidence type="ECO:0000313" key="2">
    <source>
        <dbReference type="Proteomes" id="UP000887116"/>
    </source>
</evidence>